<keyword evidence="4" id="KW-1185">Reference proteome</keyword>
<sequence length="93" mass="9360">MSSKAETIGDVFTVVRPMNAHGAVTVRSATTNATYHLVAHADESTRRALSSLAPGESVSAAVSRIGGRGNGFRVEAATPRPAGAGPNGITAGD</sequence>
<reference evidence="3 4" key="1">
    <citation type="submission" date="2020-08" db="EMBL/GenBank/DDBJ databases">
        <authorList>
            <person name="Seo M.-J."/>
        </authorList>
    </citation>
    <scope>NUCLEOTIDE SEQUENCE [LARGE SCALE GENOMIC DNA]</scope>
    <source>
        <strain evidence="3 4">MBLA0160</strain>
    </source>
</reference>
<evidence type="ECO:0000259" key="2">
    <source>
        <dbReference type="Pfam" id="PF26006"/>
    </source>
</evidence>
<gene>
    <name evidence="3" type="ORF">H5V44_01625</name>
</gene>
<evidence type="ECO:0000313" key="4">
    <source>
        <dbReference type="Proteomes" id="UP000546257"/>
    </source>
</evidence>
<organism evidence="3 4">
    <name type="scientific">Halobellus ruber</name>
    <dbReference type="NCBI Taxonomy" id="2761102"/>
    <lineage>
        <taxon>Archaea</taxon>
        <taxon>Methanobacteriati</taxon>
        <taxon>Methanobacteriota</taxon>
        <taxon>Stenosarchaea group</taxon>
        <taxon>Halobacteria</taxon>
        <taxon>Halobacteriales</taxon>
        <taxon>Haloferacaceae</taxon>
        <taxon>Halobellus</taxon>
    </lineage>
</organism>
<feature type="domain" description="DUF7999" evidence="2">
    <location>
        <begin position="1"/>
        <end position="80"/>
    </location>
</feature>
<comment type="caution">
    <text evidence="3">The sequence shown here is derived from an EMBL/GenBank/DDBJ whole genome shotgun (WGS) entry which is preliminary data.</text>
</comment>
<dbReference type="RefSeq" id="WP_185191392.1">
    <property type="nucleotide sequence ID" value="NZ_JACKXD010000001.1"/>
</dbReference>
<dbReference type="AlphaFoldDB" id="A0A7J9SJ26"/>
<evidence type="ECO:0000313" key="3">
    <source>
        <dbReference type="EMBL" id="MBB6645011.1"/>
    </source>
</evidence>
<dbReference type="EMBL" id="JACKXD010000001">
    <property type="protein sequence ID" value="MBB6645011.1"/>
    <property type="molecule type" value="Genomic_DNA"/>
</dbReference>
<dbReference type="Proteomes" id="UP000546257">
    <property type="component" value="Unassembled WGS sequence"/>
</dbReference>
<feature type="region of interest" description="Disordered" evidence="1">
    <location>
        <begin position="70"/>
        <end position="93"/>
    </location>
</feature>
<accession>A0A7J9SJ26</accession>
<dbReference type="InterPro" id="IPR058312">
    <property type="entry name" value="DUF7999"/>
</dbReference>
<dbReference type="Pfam" id="PF26006">
    <property type="entry name" value="DUF7999"/>
    <property type="match status" value="1"/>
</dbReference>
<evidence type="ECO:0000256" key="1">
    <source>
        <dbReference type="SAM" id="MobiDB-lite"/>
    </source>
</evidence>
<protein>
    <recommendedName>
        <fullName evidence="2">DUF7999 domain-containing protein</fullName>
    </recommendedName>
</protein>
<proteinExistence type="predicted"/>
<name>A0A7J9SJ26_9EURY</name>